<keyword evidence="3" id="KW-1185">Reference proteome</keyword>
<feature type="compositionally biased region" description="Basic residues" evidence="1">
    <location>
        <begin position="137"/>
        <end position="148"/>
    </location>
</feature>
<feature type="compositionally biased region" description="Basic and acidic residues" evidence="1">
    <location>
        <begin position="149"/>
        <end position="160"/>
    </location>
</feature>
<evidence type="ECO:0000256" key="1">
    <source>
        <dbReference type="SAM" id="MobiDB-lite"/>
    </source>
</evidence>
<feature type="region of interest" description="Disordered" evidence="1">
    <location>
        <begin position="1"/>
        <end position="40"/>
    </location>
</feature>
<dbReference type="Proteomes" id="UP000308549">
    <property type="component" value="Unassembled WGS sequence"/>
</dbReference>
<protein>
    <submittedName>
        <fullName evidence="2">Uncharacterized protein</fullName>
    </submittedName>
</protein>
<dbReference type="EMBL" id="NAJL01000016">
    <property type="protein sequence ID" value="TKA28855.1"/>
    <property type="molecule type" value="Genomic_DNA"/>
</dbReference>
<reference evidence="2 3" key="1">
    <citation type="submission" date="2017-03" db="EMBL/GenBank/DDBJ databases">
        <title>Genomes of endolithic fungi from Antarctica.</title>
        <authorList>
            <person name="Coleine C."/>
            <person name="Masonjones S."/>
            <person name="Stajich J.E."/>
        </authorList>
    </citation>
    <scope>NUCLEOTIDE SEQUENCE [LARGE SCALE GENOMIC DNA]</scope>
    <source>
        <strain evidence="2 3">CCFEE 6315</strain>
    </source>
</reference>
<name>A0A4U0U401_9PEZI</name>
<feature type="region of interest" description="Disordered" evidence="1">
    <location>
        <begin position="87"/>
        <end position="166"/>
    </location>
</feature>
<proteinExistence type="predicted"/>
<gene>
    <name evidence="2" type="ORF">B0A50_03266</name>
</gene>
<feature type="compositionally biased region" description="Basic residues" evidence="1">
    <location>
        <begin position="106"/>
        <end position="119"/>
    </location>
</feature>
<organism evidence="2 3">
    <name type="scientific">Salinomyces thailandicus</name>
    <dbReference type="NCBI Taxonomy" id="706561"/>
    <lineage>
        <taxon>Eukaryota</taxon>
        <taxon>Fungi</taxon>
        <taxon>Dikarya</taxon>
        <taxon>Ascomycota</taxon>
        <taxon>Pezizomycotina</taxon>
        <taxon>Dothideomycetes</taxon>
        <taxon>Dothideomycetidae</taxon>
        <taxon>Mycosphaerellales</taxon>
        <taxon>Teratosphaeriaceae</taxon>
        <taxon>Salinomyces</taxon>
    </lineage>
</organism>
<dbReference type="AlphaFoldDB" id="A0A4U0U401"/>
<feature type="compositionally biased region" description="Polar residues" evidence="1">
    <location>
        <begin position="1"/>
        <end position="23"/>
    </location>
</feature>
<evidence type="ECO:0000313" key="2">
    <source>
        <dbReference type="EMBL" id="TKA28855.1"/>
    </source>
</evidence>
<comment type="caution">
    <text evidence="2">The sequence shown here is derived from an EMBL/GenBank/DDBJ whole genome shotgun (WGS) entry which is preliminary data.</text>
</comment>
<feature type="compositionally biased region" description="Basic and acidic residues" evidence="1">
    <location>
        <begin position="25"/>
        <end position="40"/>
    </location>
</feature>
<dbReference type="OrthoDB" id="5403747at2759"/>
<evidence type="ECO:0000313" key="3">
    <source>
        <dbReference type="Proteomes" id="UP000308549"/>
    </source>
</evidence>
<accession>A0A4U0U401</accession>
<sequence length="166" mass="17798">MAASTSISKEPTPTTSDVKADTTNGDEKKEEKPAFTEKEERVLKAAWNCLKTGVPEIDMDKLTEFGGFGSKKTAQNTWAVIKKKLASMAPPSAEGEDAGGSPKTPKTPKAKATPKKRGKKADADEEEAGGAEDSSPTKKRKTPVKKPKKVEQEADPVKEELVDELA</sequence>